<name>A0A5C8ZPU7_9GAMM</name>
<reference evidence="10 11" key="1">
    <citation type="submission" date="2019-08" db="EMBL/GenBank/DDBJ databases">
        <title>Parahaliea maris sp. nov., isolated from the surface seawater.</title>
        <authorList>
            <person name="Liu Y."/>
        </authorList>
    </citation>
    <scope>NUCLEOTIDE SEQUENCE [LARGE SCALE GENOMIC DNA]</scope>
    <source>
        <strain evidence="10 11">HSLHS9</strain>
    </source>
</reference>
<dbReference type="InterPro" id="IPR000551">
    <property type="entry name" value="MerR-type_HTH_dom"/>
</dbReference>
<dbReference type="Pfam" id="PF00376">
    <property type="entry name" value="MerR"/>
    <property type="match status" value="1"/>
</dbReference>
<dbReference type="GO" id="GO:0003700">
    <property type="term" value="F:DNA-binding transcription factor activity"/>
    <property type="evidence" value="ECO:0007669"/>
    <property type="project" value="InterPro"/>
</dbReference>
<dbReference type="GO" id="GO:0051537">
    <property type="term" value="F:2 iron, 2 sulfur cluster binding"/>
    <property type="evidence" value="ECO:0007669"/>
    <property type="project" value="UniProtKB-KW"/>
</dbReference>
<keyword evidence="3" id="KW-0479">Metal-binding</keyword>
<dbReference type="PROSITE" id="PS00552">
    <property type="entry name" value="HTH_MERR_1"/>
    <property type="match status" value="1"/>
</dbReference>
<keyword evidence="4" id="KW-0408">Iron</keyword>
<evidence type="ECO:0000256" key="8">
    <source>
        <dbReference type="ARBA" id="ARBA00023163"/>
    </source>
</evidence>
<dbReference type="SMART" id="SM00422">
    <property type="entry name" value="HTH_MERR"/>
    <property type="match status" value="1"/>
</dbReference>
<evidence type="ECO:0000256" key="2">
    <source>
        <dbReference type="ARBA" id="ARBA00022714"/>
    </source>
</evidence>
<accession>A0A5C8ZPU7</accession>
<dbReference type="PANTHER" id="PTHR30204:SF0">
    <property type="entry name" value="REDOX-SENSITIVE TRANSCRIPTIONAL ACTIVATOR SOXR"/>
    <property type="match status" value="1"/>
</dbReference>
<evidence type="ECO:0000256" key="3">
    <source>
        <dbReference type="ARBA" id="ARBA00022723"/>
    </source>
</evidence>
<keyword evidence="7" id="KW-0238">DNA-binding</keyword>
<dbReference type="InterPro" id="IPR015358">
    <property type="entry name" value="Tscrpt_reg_MerR_DNA-bd"/>
</dbReference>
<dbReference type="EMBL" id="VRZA01000010">
    <property type="protein sequence ID" value="TXS89537.1"/>
    <property type="molecule type" value="Genomic_DNA"/>
</dbReference>
<dbReference type="RefSeq" id="WP_148070229.1">
    <property type="nucleotide sequence ID" value="NZ_VRZA01000010.1"/>
</dbReference>
<dbReference type="PANTHER" id="PTHR30204">
    <property type="entry name" value="REDOX-CYCLING DRUG-SENSING TRANSCRIPTIONAL ACTIVATOR SOXR"/>
    <property type="match status" value="1"/>
</dbReference>
<keyword evidence="2" id="KW-0001">2Fe-2S</keyword>
<dbReference type="GO" id="GO:0006979">
    <property type="term" value="P:response to oxidative stress"/>
    <property type="evidence" value="ECO:0007669"/>
    <property type="project" value="InterPro"/>
</dbReference>
<keyword evidence="6" id="KW-0805">Transcription regulation</keyword>
<evidence type="ECO:0000256" key="4">
    <source>
        <dbReference type="ARBA" id="ARBA00023004"/>
    </source>
</evidence>
<protein>
    <recommendedName>
        <fullName evidence="1">Redox-sensitive transcriptional activator SoxR</fullName>
    </recommendedName>
</protein>
<dbReference type="GO" id="GO:0046872">
    <property type="term" value="F:metal ion binding"/>
    <property type="evidence" value="ECO:0007669"/>
    <property type="project" value="UniProtKB-KW"/>
</dbReference>
<evidence type="ECO:0000256" key="7">
    <source>
        <dbReference type="ARBA" id="ARBA00023125"/>
    </source>
</evidence>
<dbReference type="PROSITE" id="PS50937">
    <property type="entry name" value="HTH_MERR_2"/>
    <property type="match status" value="1"/>
</dbReference>
<dbReference type="InterPro" id="IPR010211">
    <property type="entry name" value="Redox-sen_tscrpt-act_SoxR"/>
</dbReference>
<sequence length="146" mass="16325">MVESEGLSVGKVAERAGVSVATLHFYENRGLISSWRNNGNQRRYRQGVLRRIAVIKTAQRLGLSLAEIAAAMETLPADRTPTKADWKRLSSRWRGQLQARIDQLEKLRDQLDGCIGCGCLSLQQCRLRNPDDIAAEEGDGAIYLER</sequence>
<evidence type="ECO:0000256" key="1">
    <source>
        <dbReference type="ARBA" id="ARBA00014474"/>
    </source>
</evidence>
<dbReference type="Pfam" id="PF09278">
    <property type="entry name" value="MerR-DNA-bind"/>
    <property type="match status" value="1"/>
</dbReference>
<keyword evidence="8" id="KW-0804">Transcription</keyword>
<organism evidence="10 11">
    <name type="scientific">Parahaliea maris</name>
    <dbReference type="NCBI Taxonomy" id="2716870"/>
    <lineage>
        <taxon>Bacteria</taxon>
        <taxon>Pseudomonadati</taxon>
        <taxon>Pseudomonadota</taxon>
        <taxon>Gammaproteobacteria</taxon>
        <taxon>Cellvibrionales</taxon>
        <taxon>Halieaceae</taxon>
        <taxon>Parahaliea</taxon>
    </lineage>
</organism>
<comment type="caution">
    <text evidence="10">The sequence shown here is derived from an EMBL/GenBank/DDBJ whole genome shotgun (WGS) entry which is preliminary data.</text>
</comment>
<gene>
    <name evidence="10" type="primary">soxR</name>
    <name evidence="10" type="ORF">FV139_19810</name>
</gene>
<evidence type="ECO:0000256" key="5">
    <source>
        <dbReference type="ARBA" id="ARBA00023014"/>
    </source>
</evidence>
<evidence type="ECO:0000313" key="11">
    <source>
        <dbReference type="Proteomes" id="UP000321039"/>
    </source>
</evidence>
<dbReference type="AlphaFoldDB" id="A0A5C8ZPU7"/>
<keyword evidence="5" id="KW-0411">Iron-sulfur</keyword>
<evidence type="ECO:0000313" key="10">
    <source>
        <dbReference type="EMBL" id="TXS89537.1"/>
    </source>
</evidence>
<dbReference type="GO" id="GO:0003677">
    <property type="term" value="F:DNA binding"/>
    <property type="evidence" value="ECO:0007669"/>
    <property type="project" value="UniProtKB-KW"/>
</dbReference>
<feature type="domain" description="HTH merR-type" evidence="9">
    <location>
        <begin position="6"/>
        <end position="74"/>
    </location>
</feature>
<keyword evidence="11" id="KW-1185">Reference proteome</keyword>
<dbReference type="PRINTS" id="PR00040">
    <property type="entry name" value="HTHMERR"/>
</dbReference>
<dbReference type="Proteomes" id="UP000321039">
    <property type="component" value="Unassembled WGS sequence"/>
</dbReference>
<dbReference type="InterPro" id="IPR047057">
    <property type="entry name" value="MerR_fam"/>
</dbReference>
<dbReference type="NCBIfam" id="TIGR01950">
    <property type="entry name" value="SoxR"/>
    <property type="match status" value="1"/>
</dbReference>
<evidence type="ECO:0000259" key="9">
    <source>
        <dbReference type="PROSITE" id="PS50937"/>
    </source>
</evidence>
<evidence type="ECO:0000256" key="6">
    <source>
        <dbReference type="ARBA" id="ARBA00023015"/>
    </source>
</evidence>
<dbReference type="SUPFAM" id="SSF46955">
    <property type="entry name" value="Putative DNA-binding domain"/>
    <property type="match status" value="1"/>
</dbReference>
<dbReference type="Gene3D" id="1.10.1660.10">
    <property type="match status" value="1"/>
</dbReference>
<dbReference type="InterPro" id="IPR009061">
    <property type="entry name" value="DNA-bd_dom_put_sf"/>
</dbReference>
<dbReference type="CDD" id="cd01110">
    <property type="entry name" value="HTH_SoxR"/>
    <property type="match status" value="1"/>
</dbReference>
<proteinExistence type="predicted"/>